<dbReference type="RefSeq" id="WP_203949792.1">
    <property type="nucleotide sequence ID" value="NZ_BOOR01000096.1"/>
</dbReference>
<dbReference type="Pfam" id="PF00196">
    <property type="entry name" value="GerE"/>
    <property type="match status" value="1"/>
</dbReference>
<accession>A0A8J3Y2X0</accession>
<dbReference type="InterPro" id="IPR041664">
    <property type="entry name" value="AAA_16"/>
</dbReference>
<dbReference type="SMART" id="SM00421">
    <property type="entry name" value="HTH_LUXR"/>
    <property type="match status" value="1"/>
</dbReference>
<dbReference type="PROSITE" id="PS00622">
    <property type="entry name" value="HTH_LUXR_1"/>
    <property type="match status" value="1"/>
</dbReference>
<dbReference type="Gene3D" id="1.25.40.10">
    <property type="entry name" value="Tetratricopeptide repeat domain"/>
    <property type="match status" value="1"/>
</dbReference>
<evidence type="ECO:0000256" key="1">
    <source>
        <dbReference type="ARBA" id="ARBA00022741"/>
    </source>
</evidence>
<dbReference type="InterPro" id="IPR011990">
    <property type="entry name" value="TPR-like_helical_dom_sf"/>
</dbReference>
<dbReference type="Proteomes" id="UP000605992">
    <property type="component" value="Unassembled WGS sequence"/>
</dbReference>
<dbReference type="PANTHER" id="PTHR16305">
    <property type="entry name" value="TESTICULAR SOLUBLE ADENYLYL CYCLASE"/>
    <property type="match status" value="1"/>
</dbReference>
<protein>
    <submittedName>
        <fullName evidence="4">Helix-turn-helix transcriptional regulator</fullName>
    </submittedName>
</protein>
<evidence type="ECO:0000259" key="3">
    <source>
        <dbReference type="PROSITE" id="PS50043"/>
    </source>
</evidence>
<dbReference type="PANTHER" id="PTHR16305:SF35">
    <property type="entry name" value="TRANSCRIPTIONAL ACTIVATOR DOMAIN"/>
    <property type="match status" value="1"/>
</dbReference>
<keyword evidence="2" id="KW-0067">ATP-binding</keyword>
<dbReference type="CDD" id="cd06170">
    <property type="entry name" value="LuxR_C_like"/>
    <property type="match status" value="1"/>
</dbReference>
<dbReference type="SUPFAM" id="SSF46894">
    <property type="entry name" value="C-terminal effector domain of the bipartite response regulators"/>
    <property type="match status" value="1"/>
</dbReference>
<dbReference type="EMBL" id="BOOR01000096">
    <property type="protein sequence ID" value="GII59756.1"/>
    <property type="molecule type" value="Genomic_DNA"/>
</dbReference>
<dbReference type="Pfam" id="PF13191">
    <property type="entry name" value="AAA_16"/>
    <property type="match status" value="1"/>
</dbReference>
<dbReference type="GO" id="GO:0005524">
    <property type="term" value="F:ATP binding"/>
    <property type="evidence" value="ECO:0007669"/>
    <property type="project" value="UniProtKB-KW"/>
</dbReference>
<organism evidence="4 5">
    <name type="scientific">Planotetraspora thailandica</name>
    <dbReference type="NCBI Taxonomy" id="487172"/>
    <lineage>
        <taxon>Bacteria</taxon>
        <taxon>Bacillati</taxon>
        <taxon>Actinomycetota</taxon>
        <taxon>Actinomycetes</taxon>
        <taxon>Streptosporangiales</taxon>
        <taxon>Streptosporangiaceae</taxon>
        <taxon>Planotetraspora</taxon>
    </lineage>
</organism>
<proteinExistence type="predicted"/>
<dbReference type="InterPro" id="IPR000792">
    <property type="entry name" value="Tscrpt_reg_LuxR_C"/>
</dbReference>
<reference evidence="4" key="1">
    <citation type="submission" date="2021-01" db="EMBL/GenBank/DDBJ databases">
        <title>Whole genome shotgun sequence of Planotetraspora thailandica NBRC 104271.</title>
        <authorList>
            <person name="Komaki H."/>
            <person name="Tamura T."/>
        </authorList>
    </citation>
    <scope>NUCLEOTIDE SEQUENCE</scope>
    <source>
        <strain evidence="4">NBRC 104271</strain>
    </source>
</reference>
<dbReference type="GO" id="GO:0006355">
    <property type="term" value="P:regulation of DNA-templated transcription"/>
    <property type="evidence" value="ECO:0007669"/>
    <property type="project" value="InterPro"/>
</dbReference>
<dbReference type="GO" id="GO:0004016">
    <property type="term" value="F:adenylate cyclase activity"/>
    <property type="evidence" value="ECO:0007669"/>
    <property type="project" value="TreeGrafter"/>
</dbReference>
<keyword evidence="5" id="KW-1185">Reference proteome</keyword>
<evidence type="ECO:0000313" key="4">
    <source>
        <dbReference type="EMBL" id="GII59756.1"/>
    </source>
</evidence>
<dbReference type="Gene3D" id="3.40.50.300">
    <property type="entry name" value="P-loop containing nucleotide triphosphate hydrolases"/>
    <property type="match status" value="1"/>
</dbReference>
<comment type="caution">
    <text evidence="4">The sequence shown here is derived from an EMBL/GenBank/DDBJ whole genome shotgun (WGS) entry which is preliminary data.</text>
</comment>
<dbReference type="PROSITE" id="PS50043">
    <property type="entry name" value="HTH_LUXR_2"/>
    <property type="match status" value="1"/>
</dbReference>
<keyword evidence="1" id="KW-0547">Nucleotide-binding</keyword>
<gene>
    <name evidence="4" type="ORF">Pth03_81450</name>
</gene>
<evidence type="ECO:0000256" key="2">
    <source>
        <dbReference type="ARBA" id="ARBA00022840"/>
    </source>
</evidence>
<name>A0A8J3Y2X0_9ACTN</name>
<dbReference type="InterPro" id="IPR036388">
    <property type="entry name" value="WH-like_DNA-bd_sf"/>
</dbReference>
<dbReference type="AlphaFoldDB" id="A0A8J3Y2X0"/>
<dbReference type="GO" id="GO:0005737">
    <property type="term" value="C:cytoplasm"/>
    <property type="evidence" value="ECO:0007669"/>
    <property type="project" value="TreeGrafter"/>
</dbReference>
<sequence length="938" mass="100328">MIAHDPLAGAAAESGRYPLRGRQPEVATLRTHLAALSRGTGATLLIQGSPGIGKTRMLAEAHHMAEETGLRVMYGGGGPDGQTIPFGALLGALHSGPDPILPTATLRAVPATSARRYWLLQELYEHLERAALTAPLVIAIDDLQWCDEGTLLALRTLPQRLSTHPIAWILAARTGPLTPDVRATISALRLPRGHLLTLAPLSGKAVGAMTADLLAATPDPGILQLAQKAEGRPLLLTELINGMLDEGAVTVADGVARLAQRRLPLRFHASIQHRLEQVSPLAKKTAQIASVLGRTISVDQLADLTGESAVTLLEPLEELLSADLMTESDCILAFSHDLIREAIRATLPATLRQALRRQAVDLRLEHGIPVAQIAADLAETAEPGDDTAIALLRQAAQDLANTAPSAAAEMSRRAIELSAPDPLRQAGFIAEALPLFSQTGRAGEALALAETALRRPLPVDVEAGIRLGLTLVADRHSFTDAVRHGRAGVALPGLSPRMRAQLTAMLAFNLAFVGAAEIAEAESLLPAALAAADQAADQASRATLLSVGSIIADHRLDVHRALDLADQAVAASREVRYTDVLWMPGVWKAVLLSRLGRVEEALAEADVGVRAAQHHGQANLLRLWGMVRSRVYLDAGRLCDARAEAEAVLAMSDELGPGDFGDVTARYVLGRVALHTGDPQELVRGREFADAMMRVEAGQIRRAGAWLTAQAVFDDGDHIRAMELTAEAARSYYRPTSSLSCPADPADEPVLVRMALRAGDRARAILVTEFAETRHHNNPDIPIYGATALHARALMDGDAGLLARAVELYQGIPRPLALAGALEDTGTVPHLDTALRLYEQSEAGHDAARVRDRLKGMGERRSRAVSRRPNEGWDSLTTSELQIVRLVAGGATNKQVADQFFLSPHTVSTHLWHAFTKLGISSRVELTRLVLEHDSATQ</sequence>
<dbReference type="InterPro" id="IPR027417">
    <property type="entry name" value="P-loop_NTPase"/>
</dbReference>
<dbReference type="GO" id="GO:0003677">
    <property type="term" value="F:DNA binding"/>
    <property type="evidence" value="ECO:0007669"/>
    <property type="project" value="InterPro"/>
</dbReference>
<dbReference type="Gene3D" id="1.10.10.10">
    <property type="entry name" value="Winged helix-like DNA-binding domain superfamily/Winged helix DNA-binding domain"/>
    <property type="match status" value="1"/>
</dbReference>
<dbReference type="PRINTS" id="PR00038">
    <property type="entry name" value="HTHLUXR"/>
</dbReference>
<feature type="domain" description="HTH luxR-type" evidence="3">
    <location>
        <begin position="869"/>
        <end position="934"/>
    </location>
</feature>
<evidence type="ECO:0000313" key="5">
    <source>
        <dbReference type="Proteomes" id="UP000605992"/>
    </source>
</evidence>
<dbReference type="SUPFAM" id="SSF52540">
    <property type="entry name" value="P-loop containing nucleoside triphosphate hydrolases"/>
    <property type="match status" value="1"/>
</dbReference>
<dbReference type="InterPro" id="IPR016032">
    <property type="entry name" value="Sig_transdc_resp-reg_C-effctor"/>
</dbReference>